<evidence type="ECO:0000256" key="4">
    <source>
        <dbReference type="PROSITE-ProRule" id="PRU00335"/>
    </source>
</evidence>
<evidence type="ECO:0000256" key="1">
    <source>
        <dbReference type="ARBA" id="ARBA00023015"/>
    </source>
</evidence>
<protein>
    <recommendedName>
        <fullName evidence="6">HTH tetR-type domain-containing protein</fullName>
    </recommendedName>
</protein>
<proteinExistence type="predicted"/>
<dbReference type="Pfam" id="PF00440">
    <property type="entry name" value="TetR_N"/>
    <property type="match status" value="1"/>
</dbReference>
<reference evidence="7 8" key="1">
    <citation type="journal article" date="2019" name="Int. J. Syst. Evol. Microbiol.">
        <title>The Global Catalogue of Microorganisms (GCM) 10K type strain sequencing project: providing services to taxonomists for standard genome sequencing and annotation.</title>
        <authorList>
            <consortium name="The Broad Institute Genomics Platform"/>
            <consortium name="The Broad Institute Genome Sequencing Center for Infectious Disease"/>
            <person name="Wu L."/>
            <person name="Ma J."/>
        </authorList>
    </citation>
    <scope>NUCLEOTIDE SEQUENCE [LARGE SCALE GENOMIC DNA]</scope>
    <source>
        <strain evidence="7 8">JCM 14942</strain>
    </source>
</reference>
<keyword evidence="2 4" id="KW-0238">DNA-binding</keyword>
<keyword evidence="1" id="KW-0805">Transcription regulation</keyword>
<dbReference type="PANTHER" id="PTHR30055">
    <property type="entry name" value="HTH-TYPE TRANSCRIPTIONAL REGULATOR RUTR"/>
    <property type="match status" value="1"/>
</dbReference>
<dbReference type="InterPro" id="IPR001647">
    <property type="entry name" value="HTH_TetR"/>
</dbReference>
<keyword evidence="8" id="KW-1185">Reference proteome</keyword>
<organism evidence="7 8">
    <name type="scientific">Nocardioides humi</name>
    <dbReference type="NCBI Taxonomy" id="449461"/>
    <lineage>
        <taxon>Bacteria</taxon>
        <taxon>Bacillati</taxon>
        <taxon>Actinomycetota</taxon>
        <taxon>Actinomycetes</taxon>
        <taxon>Propionibacteriales</taxon>
        <taxon>Nocardioidaceae</taxon>
        <taxon>Nocardioides</taxon>
    </lineage>
</organism>
<evidence type="ECO:0000256" key="5">
    <source>
        <dbReference type="SAM" id="MobiDB-lite"/>
    </source>
</evidence>
<feature type="region of interest" description="Disordered" evidence="5">
    <location>
        <begin position="1"/>
        <end position="20"/>
    </location>
</feature>
<dbReference type="InterPro" id="IPR050109">
    <property type="entry name" value="HTH-type_TetR-like_transc_reg"/>
</dbReference>
<gene>
    <name evidence="7" type="ORF">GCM10009788_08000</name>
</gene>
<dbReference type="Pfam" id="PF02909">
    <property type="entry name" value="TetR_C_1"/>
    <property type="match status" value="1"/>
</dbReference>
<evidence type="ECO:0000256" key="3">
    <source>
        <dbReference type="ARBA" id="ARBA00023163"/>
    </source>
</evidence>
<evidence type="ECO:0000313" key="7">
    <source>
        <dbReference type="EMBL" id="GAA1506529.1"/>
    </source>
</evidence>
<dbReference type="Gene3D" id="1.10.357.10">
    <property type="entry name" value="Tetracycline Repressor, domain 2"/>
    <property type="match status" value="1"/>
</dbReference>
<evidence type="ECO:0000313" key="8">
    <source>
        <dbReference type="Proteomes" id="UP001500842"/>
    </source>
</evidence>
<dbReference type="PANTHER" id="PTHR30055:SF151">
    <property type="entry name" value="TRANSCRIPTIONAL REGULATORY PROTEIN"/>
    <property type="match status" value="1"/>
</dbReference>
<feature type="domain" description="HTH tetR-type" evidence="6">
    <location>
        <begin position="18"/>
        <end position="78"/>
    </location>
</feature>
<dbReference type="InterPro" id="IPR004111">
    <property type="entry name" value="Repressor_TetR_C"/>
</dbReference>
<sequence>MPAAKPTPTRGRTGRPPRTSRAEVLAAARLIIERDGWEKLTVRRIAGEIGVSAMTIYHHVDDRGDLLVQLVNDHLTQLPRPDLPDDPRDRIVAAGIAGHDALAAHPWIAEVVTTDGFLSRLDDAAIWLVEAVVSGAAQAGCTPEQSILVFRNIWYYTVGEILVRANTRARRADTDAAAPAVIFARPDPSISKHDPARLPGLAAVSEQWVEVSARDTFADGLEALVDGLLAQAARRRQR</sequence>
<dbReference type="EMBL" id="BAAAOR010000007">
    <property type="protein sequence ID" value="GAA1506529.1"/>
    <property type="molecule type" value="Genomic_DNA"/>
</dbReference>
<evidence type="ECO:0000256" key="2">
    <source>
        <dbReference type="ARBA" id="ARBA00023125"/>
    </source>
</evidence>
<dbReference type="InterPro" id="IPR036271">
    <property type="entry name" value="Tet_transcr_reg_TetR-rel_C_sf"/>
</dbReference>
<dbReference type="SUPFAM" id="SSF48498">
    <property type="entry name" value="Tetracyclin repressor-like, C-terminal domain"/>
    <property type="match status" value="1"/>
</dbReference>
<dbReference type="InterPro" id="IPR009057">
    <property type="entry name" value="Homeodomain-like_sf"/>
</dbReference>
<accession>A0ABN1ZWZ1</accession>
<dbReference type="Gene3D" id="1.10.10.60">
    <property type="entry name" value="Homeodomain-like"/>
    <property type="match status" value="1"/>
</dbReference>
<evidence type="ECO:0000259" key="6">
    <source>
        <dbReference type="PROSITE" id="PS50977"/>
    </source>
</evidence>
<comment type="caution">
    <text evidence="7">The sequence shown here is derived from an EMBL/GenBank/DDBJ whole genome shotgun (WGS) entry which is preliminary data.</text>
</comment>
<dbReference type="RefSeq" id="WP_141005105.1">
    <property type="nucleotide sequence ID" value="NZ_BAAAOR010000007.1"/>
</dbReference>
<dbReference type="SUPFAM" id="SSF46689">
    <property type="entry name" value="Homeodomain-like"/>
    <property type="match status" value="1"/>
</dbReference>
<dbReference type="Proteomes" id="UP001500842">
    <property type="component" value="Unassembled WGS sequence"/>
</dbReference>
<name>A0ABN1ZWZ1_9ACTN</name>
<feature type="DNA-binding region" description="H-T-H motif" evidence="4">
    <location>
        <begin position="41"/>
        <end position="60"/>
    </location>
</feature>
<keyword evidence="3" id="KW-0804">Transcription</keyword>
<feature type="compositionally biased region" description="Low complexity" evidence="5">
    <location>
        <begin position="1"/>
        <end position="19"/>
    </location>
</feature>
<dbReference type="PROSITE" id="PS50977">
    <property type="entry name" value="HTH_TETR_2"/>
    <property type="match status" value="1"/>
</dbReference>